<gene>
    <name evidence="2" type="ORF">Pcinc_004424</name>
</gene>
<dbReference type="EMBL" id="JAWQEG010000317">
    <property type="protein sequence ID" value="KAK3891673.1"/>
    <property type="molecule type" value="Genomic_DNA"/>
</dbReference>
<dbReference type="Proteomes" id="UP001286313">
    <property type="component" value="Unassembled WGS sequence"/>
</dbReference>
<evidence type="ECO:0000313" key="3">
    <source>
        <dbReference type="Proteomes" id="UP001286313"/>
    </source>
</evidence>
<sequence length="126" mass="14158">MAENDITQTSHVPSARTCILHIERASTSDQPRSEVQLPNVPPGPPRCERPNVKNALEKLKDIDGSMLPSCETELSQHIKRASYVAGMWTTTNDREIMQHPSSEDGWELKELGRALRGYMVRRFSAA</sequence>
<protein>
    <submittedName>
        <fullName evidence="2">Uncharacterized protein</fullName>
    </submittedName>
</protein>
<dbReference type="AlphaFoldDB" id="A0AAE1GEI2"/>
<feature type="region of interest" description="Disordered" evidence="1">
    <location>
        <begin position="24"/>
        <end position="50"/>
    </location>
</feature>
<keyword evidence="3" id="KW-1185">Reference proteome</keyword>
<reference evidence="2" key="1">
    <citation type="submission" date="2023-10" db="EMBL/GenBank/DDBJ databases">
        <title>Genome assemblies of two species of porcelain crab, Petrolisthes cinctipes and Petrolisthes manimaculis (Anomura: Porcellanidae).</title>
        <authorList>
            <person name="Angst P."/>
        </authorList>
    </citation>
    <scope>NUCLEOTIDE SEQUENCE</scope>
    <source>
        <strain evidence="2">PB745_01</strain>
        <tissue evidence="2">Gill</tissue>
    </source>
</reference>
<organism evidence="2 3">
    <name type="scientific">Petrolisthes cinctipes</name>
    <name type="common">Flat porcelain crab</name>
    <dbReference type="NCBI Taxonomy" id="88211"/>
    <lineage>
        <taxon>Eukaryota</taxon>
        <taxon>Metazoa</taxon>
        <taxon>Ecdysozoa</taxon>
        <taxon>Arthropoda</taxon>
        <taxon>Crustacea</taxon>
        <taxon>Multicrustacea</taxon>
        <taxon>Malacostraca</taxon>
        <taxon>Eumalacostraca</taxon>
        <taxon>Eucarida</taxon>
        <taxon>Decapoda</taxon>
        <taxon>Pleocyemata</taxon>
        <taxon>Anomura</taxon>
        <taxon>Galatheoidea</taxon>
        <taxon>Porcellanidae</taxon>
        <taxon>Petrolisthes</taxon>
    </lineage>
</organism>
<name>A0AAE1GEI2_PETCI</name>
<proteinExistence type="predicted"/>
<accession>A0AAE1GEI2</accession>
<comment type="caution">
    <text evidence="2">The sequence shown here is derived from an EMBL/GenBank/DDBJ whole genome shotgun (WGS) entry which is preliminary data.</text>
</comment>
<evidence type="ECO:0000313" key="2">
    <source>
        <dbReference type="EMBL" id="KAK3891673.1"/>
    </source>
</evidence>
<evidence type="ECO:0000256" key="1">
    <source>
        <dbReference type="SAM" id="MobiDB-lite"/>
    </source>
</evidence>